<feature type="non-terminal residue" evidence="3">
    <location>
        <position position="1"/>
    </location>
</feature>
<sequence>LDTVGDIVAGLRDSRLARFLITDELRPGESRAGRANSRATLPRAFLPEAEYPQCAGNALHSGATIKSTVSLIASAFIPHCVPCVPTVLRPQPHYDFAAPADPLPRSFTLRPRGPIAESRMSGYGYGGSGGSIPYAAGSGAEYMARQGWDRRSVGDERSAGGSVGKISFYGKSNNKRWLALAFCLLALLLITAIVVIILFICGVFRPALPPMPGGGVPVRTPLIPPLAARMAPAHSLAPEGSHVADPEPPEPFPLTSTTSTPTTTTAPSTTSTTTTTTPSTTTTFLPIVDRNENRSFQVSLFVVQQANAAYNTKTSFAYMEAFRMINDAVINLVTMSTLQQYTPMTTLEDLRNSGDDLEVRFSIEMTVPSRSAIDAPVVRNVLVADMFKLEARLNQVVIDRNRLTVTR</sequence>
<keyword evidence="2" id="KW-1133">Transmembrane helix</keyword>
<keyword evidence="4" id="KW-1185">Reference proteome</keyword>
<feature type="transmembrane region" description="Helical" evidence="2">
    <location>
        <begin position="177"/>
        <end position="200"/>
    </location>
</feature>
<dbReference type="Proteomes" id="UP001432322">
    <property type="component" value="Unassembled WGS sequence"/>
</dbReference>
<accession>A0AAV5WU50</accession>
<evidence type="ECO:0000313" key="4">
    <source>
        <dbReference type="Proteomes" id="UP001432322"/>
    </source>
</evidence>
<organism evidence="3 4">
    <name type="scientific">Pristionchus fissidentatus</name>
    <dbReference type="NCBI Taxonomy" id="1538716"/>
    <lineage>
        <taxon>Eukaryota</taxon>
        <taxon>Metazoa</taxon>
        <taxon>Ecdysozoa</taxon>
        <taxon>Nematoda</taxon>
        <taxon>Chromadorea</taxon>
        <taxon>Rhabditida</taxon>
        <taxon>Rhabditina</taxon>
        <taxon>Diplogasteromorpha</taxon>
        <taxon>Diplogasteroidea</taxon>
        <taxon>Neodiplogasteridae</taxon>
        <taxon>Pristionchus</taxon>
    </lineage>
</organism>
<evidence type="ECO:0000313" key="3">
    <source>
        <dbReference type="EMBL" id="GMT34581.1"/>
    </source>
</evidence>
<proteinExistence type="predicted"/>
<feature type="non-terminal residue" evidence="3">
    <location>
        <position position="407"/>
    </location>
</feature>
<dbReference type="AlphaFoldDB" id="A0AAV5WU50"/>
<dbReference type="EMBL" id="BTSY01000006">
    <property type="protein sequence ID" value="GMT34581.1"/>
    <property type="molecule type" value="Genomic_DNA"/>
</dbReference>
<feature type="compositionally biased region" description="Low complexity" evidence="1">
    <location>
        <begin position="255"/>
        <end position="282"/>
    </location>
</feature>
<evidence type="ECO:0000256" key="2">
    <source>
        <dbReference type="SAM" id="Phobius"/>
    </source>
</evidence>
<protein>
    <recommendedName>
        <fullName evidence="5">SEA domain-containing protein</fullName>
    </recommendedName>
</protein>
<keyword evidence="2" id="KW-0472">Membrane</keyword>
<evidence type="ECO:0000256" key="1">
    <source>
        <dbReference type="SAM" id="MobiDB-lite"/>
    </source>
</evidence>
<gene>
    <name evidence="3" type="ORF">PFISCL1PPCAC_25878</name>
</gene>
<evidence type="ECO:0008006" key="5">
    <source>
        <dbReference type="Google" id="ProtNLM"/>
    </source>
</evidence>
<name>A0AAV5WU50_9BILA</name>
<keyword evidence="2" id="KW-0812">Transmembrane</keyword>
<reference evidence="3" key="1">
    <citation type="submission" date="2023-10" db="EMBL/GenBank/DDBJ databases">
        <title>Genome assembly of Pristionchus species.</title>
        <authorList>
            <person name="Yoshida K."/>
            <person name="Sommer R.J."/>
        </authorList>
    </citation>
    <scope>NUCLEOTIDE SEQUENCE</scope>
    <source>
        <strain evidence="3">RS5133</strain>
    </source>
</reference>
<feature type="region of interest" description="Disordered" evidence="1">
    <location>
        <begin position="237"/>
        <end position="282"/>
    </location>
</feature>
<comment type="caution">
    <text evidence="3">The sequence shown here is derived from an EMBL/GenBank/DDBJ whole genome shotgun (WGS) entry which is preliminary data.</text>
</comment>